<keyword evidence="2" id="KW-0472">Membrane</keyword>
<accession>A0AA37XBY5</accession>
<name>A0AA37XBY5_9MICO</name>
<feature type="transmembrane region" description="Helical" evidence="2">
    <location>
        <begin position="38"/>
        <end position="63"/>
    </location>
</feature>
<proteinExistence type="predicted"/>
<evidence type="ECO:0000313" key="4">
    <source>
        <dbReference type="Proteomes" id="UP001157160"/>
    </source>
</evidence>
<feature type="region of interest" description="Disordered" evidence="1">
    <location>
        <begin position="67"/>
        <end position="86"/>
    </location>
</feature>
<dbReference type="RefSeq" id="WP_284232687.1">
    <property type="nucleotide sequence ID" value="NZ_BSUL01000001.1"/>
</dbReference>
<protein>
    <submittedName>
        <fullName evidence="3">Uncharacterized protein</fullName>
    </submittedName>
</protein>
<keyword evidence="4" id="KW-1185">Reference proteome</keyword>
<organism evidence="3 4">
    <name type="scientific">Arenivirga flava</name>
    <dbReference type="NCBI Taxonomy" id="1930060"/>
    <lineage>
        <taxon>Bacteria</taxon>
        <taxon>Bacillati</taxon>
        <taxon>Actinomycetota</taxon>
        <taxon>Actinomycetes</taxon>
        <taxon>Micrococcales</taxon>
        <taxon>Microbacteriaceae</taxon>
        <taxon>Arenivirga</taxon>
    </lineage>
</organism>
<comment type="caution">
    <text evidence="3">The sequence shown here is derived from an EMBL/GenBank/DDBJ whole genome shotgun (WGS) entry which is preliminary data.</text>
</comment>
<evidence type="ECO:0000256" key="1">
    <source>
        <dbReference type="SAM" id="MobiDB-lite"/>
    </source>
</evidence>
<dbReference type="AlphaFoldDB" id="A0AA37XBY5"/>
<evidence type="ECO:0000313" key="3">
    <source>
        <dbReference type="EMBL" id="GMA28995.1"/>
    </source>
</evidence>
<reference evidence="3 4" key="1">
    <citation type="journal article" date="2014" name="Int. J. Syst. Evol. Microbiol.">
        <title>Complete genome sequence of Corynebacterium casei LMG S-19264T (=DSM 44701T), isolated from a smear-ripened cheese.</title>
        <authorList>
            <consortium name="US DOE Joint Genome Institute (JGI-PGF)"/>
            <person name="Walter F."/>
            <person name="Albersmeier A."/>
            <person name="Kalinowski J."/>
            <person name="Ruckert C."/>
        </authorList>
    </citation>
    <scope>NUCLEOTIDE SEQUENCE [LARGE SCALE GENOMIC DNA]</scope>
    <source>
        <strain evidence="3 4">NBRC 112289</strain>
    </source>
</reference>
<feature type="transmembrane region" description="Helical" evidence="2">
    <location>
        <begin position="12"/>
        <end position="32"/>
    </location>
</feature>
<dbReference type="EMBL" id="BSUL01000001">
    <property type="protein sequence ID" value="GMA28995.1"/>
    <property type="molecule type" value="Genomic_DNA"/>
</dbReference>
<gene>
    <name evidence="3" type="ORF">GCM10025874_22480</name>
</gene>
<keyword evidence="2" id="KW-1133">Transmembrane helix</keyword>
<evidence type="ECO:0000256" key="2">
    <source>
        <dbReference type="SAM" id="Phobius"/>
    </source>
</evidence>
<keyword evidence="2" id="KW-0812">Transmembrane</keyword>
<sequence>MSKQPSRSDRLRPVELIVLAAVMAVFAGLVVLMTTRDIAFAGISFGIAFIAVLVVLAMLALAVRPQRAPGEEQAPPQQRRPDSDAH</sequence>
<dbReference type="Proteomes" id="UP001157160">
    <property type="component" value="Unassembled WGS sequence"/>
</dbReference>